<keyword evidence="1" id="KW-0560">Oxidoreductase</keyword>
<dbReference type="PRINTS" id="PR00081">
    <property type="entry name" value="GDHRDH"/>
</dbReference>
<proteinExistence type="predicted"/>
<dbReference type="EMBL" id="AXCR01000007">
    <property type="protein sequence ID" value="KJR85116.1"/>
    <property type="molecule type" value="Genomic_DNA"/>
</dbReference>
<dbReference type="Proteomes" id="UP000033710">
    <property type="component" value="Unassembled WGS sequence"/>
</dbReference>
<evidence type="ECO:0000313" key="2">
    <source>
        <dbReference type="EMBL" id="KJR85116.1"/>
    </source>
</evidence>
<dbReference type="InterPro" id="IPR036291">
    <property type="entry name" value="NAD(P)-bd_dom_sf"/>
</dbReference>
<dbReference type="SUPFAM" id="SSF51735">
    <property type="entry name" value="NAD(P)-binding Rossmann-fold domains"/>
    <property type="match status" value="1"/>
</dbReference>
<dbReference type="RefSeq" id="XP_016587792.1">
    <property type="nucleotide sequence ID" value="XM_016736047.1"/>
</dbReference>
<dbReference type="GO" id="GO:0016491">
    <property type="term" value="F:oxidoreductase activity"/>
    <property type="evidence" value="ECO:0007669"/>
    <property type="project" value="UniProtKB-KW"/>
</dbReference>
<dbReference type="Gene3D" id="3.40.50.720">
    <property type="entry name" value="NAD(P)-binding Rossmann-like Domain"/>
    <property type="match status" value="1"/>
</dbReference>
<dbReference type="AlphaFoldDB" id="A0A0F2MAC7"/>
<gene>
    <name evidence="2" type="ORF">SPSK_09475</name>
</gene>
<comment type="caution">
    <text evidence="2">The sequence shown here is derived from an EMBL/GenBank/DDBJ whole genome shotgun (WGS) entry which is preliminary data.</text>
</comment>
<dbReference type="Pfam" id="PF00106">
    <property type="entry name" value="adh_short"/>
    <property type="match status" value="1"/>
</dbReference>
<organism evidence="2 3">
    <name type="scientific">Sporothrix schenckii 1099-18</name>
    <dbReference type="NCBI Taxonomy" id="1397361"/>
    <lineage>
        <taxon>Eukaryota</taxon>
        <taxon>Fungi</taxon>
        <taxon>Dikarya</taxon>
        <taxon>Ascomycota</taxon>
        <taxon>Pezizomycotina</taxon>
        <taxon>Sordariomycetes</taxon>
        <taxon>Sordariomycetidae</taxon>
        <taxon>Ophiostomatales</taxon>
        <taxon>Ophiostomataceae</taxon>
        <taxon>Sporothrix</taxon>
    </lineage>
</organism>
<protein>
    <submittedName>
        <fullName evidence="2">Short-chain dehydrogenase/reductase family protein</fullName>
    </submittedName>
</protein>
<evidence type="ECO:0000313" key="3">
    <source>
        <dbReference type="Proteomes" id="UP000033710"/>
    </source>
</evidence>
<reference evidence="2 3" key="2">
    <citation type="journal article" date="2015" name="Eukaryot. Cell">
        <title>Asexual propagation of a virulent clone complex in a human and feline outbreak of sporotrichosis.</title>
        <authorList>
            <person name="Teixeira Mde M."/>
            <person name="Rodrigues A.M."/>
            <person name="Tsui C.K."/>
            <person name="de Almeida L.G."/>
            <person name="Van Diepeningen A.D."/>
            <person name="van den Ende B.G."/>
            <person name="Fernandes G.F."/>
            <person name="Kano R."/>
            <person name="Hamelin R.C."/>
            <person name="Lopes-Bezerra L.M."/>
            <person name="Vasconcelos A.T."/>
            <person name="de Hoog S."/>
            <person name="de Camargo Z.P."/>
            <person name="Felipe M.S."/>
        </authorList>
    </citation>
    <scope>NUCLEOTIDE SEQUENCE [LARGE SCALE GENOMIC DNA]</scope>
    <source>
        <strain evidence="2 3">1099-18</strain>
    </source>
</reference>
<accession>A0A0F2MAC7</accession>
<reference evidence="2 3" key="1">
    <citation type="journal article" date="2014" name="BMC Genomics">
        <title>Comparative genomics of the major fungal agents of human and animal Sporotrichosis: Sporothrix schenckii and Sporothrix brasiliensis.</title>
        <authorList>
            <person name="Teixeira M.M."/>
            <person name="de Almeida L.G."/>
            <person name="Kubitschek-Barreira P."/>
            <person name="Alves F.L."/>
            <person name="Kioshima E.S."/>
            <person name="Abadio A.K."/>
            <person name="Fernandes L."/>
            <person name="Derengowski L.S."/>
            <person name="Ferreira K.S."/>
            <person name="Souza R.C."/>
            <person name="Ruiz J.C."/>
            <person name="de Andrade N.C."/>
            <person name="Paes H.C."/>
            <person name="Nicola A.M."/>
            <person name="Albuquerque P."/>
            <person name="Gerber A.L."/>
            <person name="Martins V.P."/>
            <person name="Peconick L.D."/>
            <person name="Neto A.V."/>
            <person name="Chaucanez C.B."/>
            <person name="Silva P.A."/>
            <person name="Cunha O.L."/>
            <person name="de Oliveira F.F."/>
            <person name="dos Santos T.C."/>
            <person name="Barros A.L."/>
            <person name="Soares M.A."/>
            <person name="de Oliveira L.M."/>
            <person name="Marini M.M."/>
            <person name="Villalobos-Duno H."/>
            <person name="Cunha M.M."/>
            <person name="de Hoog S."/>
            <person name="da Silveira J.F."/>
            <person name="Henrissat B."/>
            <person name="Nino-Vega G.A."/>
            <person name="Cisalpino P.S."/>
            <person name="Mora-Montes H.M."/>
            <person name="Almeida S.R."/>
            <person name="Stajich J.E."/>
            <person name="Lopes-Bezerra L.M."/>
            <person name="Vasconcelos A.T."/>
            <person name="Felipe M.S."/>
        </authorList>
    </citation>
    <scope>NUCLEOTIDE SEQUENCE [LARGE SCALE GENOMIC DNA]</scope>
    <source>
        <strain evidence="2 3">1099-18</strain>
    </source>
</reference>
<dbReference type="OrthoDB" id="542013at2759"/>
<name>A0A0F2MAC7_SPOSC</name>
<dbReference type="KEGG" id="ssck:SPSK_09475"/>
<evidence type="ECO:0000256" key="1">
    <source>
        <dbReference type="ARBA" id="ARBA00023002"/>
    </source>
</evidence>
<sequence length="367" mass="38655">MSAFLEHEAATQAGPLFNIRRQLFQSVPLIPSDVSLVGKTALVTGANVGLGLACARHFLALGASRLVMAVRTVSKGEVEAAKLRRAFPDAQIDVWPLDLAKPASSVRAFAARCARELGGPESPGRRLHVAVLNAGLGKHSFVRTPEGHKRETTLQVNYLSTALLGLLLLPLLKPATTTATGTTDAAAGRLTIITSDAALGATWPASVSAGAVRTGRGILDALDDPAHFEAFPQYCRTKMLAVAFAAKLAADVVSPDDVVVNTCNPGATKGTAFLSGVDSWAVKAVFRTLFAVLGRQPADAARAYVHASLVLGKESHGSFTDWKVRSWPVALYGAAGRAMMDKLWDETLAELGFASEADVLQAVHKQA</sequence>
<dbReference type="VEuPathDB" id="FungiDB:SPSK_09475"/>
<dbReference type="InterPro" id="IPR002347">
    <property type="entry name" value="SDR_fam"/>
</dbReference>
<dbReference type="PANTHER" id="PTHR43157">
    <property type="entry name" value="PHOSPHATIDYLINOSITOL-GLYCAN BIOSYNTHESIS CLASS F PROTEIN-RELATED"/>
    <property type="match status" value="1"/>
</dbReference>
<dbReference type="GeneID" id="27671324"/>
<dbReference type="PANTHER" id="PTHR43157:SF35">
    <property type="entry name" value="DEHYDROGENASE_REDUCTASE FAMILY PROTEIN, PUTATIVE-RELATED"/>
    <property type="match status" value="1"/>
</dbReference>